<dbReference type="EMBL" id="AP019368">
    <property type="protein sequence ID" value="BBH52354.1"/>
    <property type="molecule type" value="Genomic_DNA"/>
</dbReference>
<reference evidence="11 12" key="1">
    <citation type="submission" date="2018-12" db="EMBL/GenBank/DDBJ databases">
        <title>Rubrispira sanarue gen. nov., sp., nov., a member of the order Silvanigrellales, isolated from a brackish lake in Hamamatsu Japan.</title>
        <authorList>
            <person name="Maejima Y."/>
            <person name="Iino T."/>
            <person name="Muraguchi Y."/>
            <person name="Fukuda K."/>
            <person name="Nojiri H."/>
            <person name="Ohkuma M."/>
            <person name="Moriuchi R."/>
            <person name="Dohra H."/>
            <person name="Kimbara K."/>
            <person name="Shintani M."/>
        </authorList>
    </citation>
    <scope>NUCLEOTIDE SEQUENCE [LARGE SCALE GENOMIC DNA]</scope>
    <source>
        <strain evidence="11 12">RF1110005</strain>
    </source>
</reference>
<accession>A0A4P2VKD2</accession>
<dbReference type="Gene3D" id="6.10.140.30">
    <property type="entry name" value="Anti-sigma-28 factor FlgM"/>
    <property type="match status" value="1"/>
</dbReference>
<evidence type="ECO:0000256" key="8">
    <source>
        <dbReference type="ARBA" id="ARBA00030117"/>
    </source>
</evidence>
<evidence type="ECO:0000256" key="4">
    <source>
        <dbReference type="ARBA" id="ARBA00022795"/>
    </source>
</evidence>
<dbReference type="InterPro" id="IPR035890">
    <property type="entry name" value="Anti-sigma-28_factor_FlgM_sf"/>
</dbReference>
<dbReference type="Proteomes" id="UP000291236">
    <property type="component" value="Chromosome"/>
</dbReference>
<dbReference type="OrthoDB" id="5295890at2"/>
<evidence type="ECO:0000313" key="11">
    <source>
        <dbReference type="EMBL" id="BBH52354.1"/>
    </source>
</evidence>
<evidence type="ECO:0000259" key="10">
    <source>
        <dbReference type="Pfam" id="PF04316"/>
    </source>
</evidence>
<keyword evidence="12" id="KW-1185">Reference proteome</keyword>
<comment type="function">
    <text evidence="7">Responsible for the coupling of flagellin expression to flagellar assembly by preventing expression of the flagellin genes when a component of the middle class of proteins is defective. It negatively regulates flagellar genes by inhibiting the activity of FliA by directly binding to FliA.</text>
</comment>
<evidence type="ECO:0000313" key="12">
    <source>
        <dbReference type="Proteomes" id="UP000291236"/>
    </source>
</evidence>
<evidence type="ECO:0000256" key="3">
    <source>
        <dbReference type="ARBA" id="ARBA00022491"/>
    </source>
</evidence>
<keyword evidence="5" id="KW-0805">Transcription regulation</keyword>
<feature type="domain" description="Anti-sigma-28 factor FlgM C-terminal" evidence="10">
    <location>
        <begin position="54"/>
        <end position="105"/>
    </location>
</feature>
<proteinExistence type="inferred from homology"/>
<dbReference type="NCBIfam" id="TIGR03824">
    <property type="entry name" value="FlgM_jcvi"/>
    <property type="match status" value="1"/>
</dbReference>
<feature type="region of interest" description="Disordered" evidence="9">
    <location>
        <begin position="1"/>
        <end position="32"/>
    </location>
</feature>
<dbReference type="InterPro" id="IPR007412">
    <property type="entry name" value="FlgM"/>
</dbReference>
<evidence type="ECO:0000256" key="7">
    <source>
        <dbReference type="ARBA" id="ARBA00024739"/>
    </source>
</evidence>
<evidence type="ECO:0000256" key="6">
    <source>
        <dbReference type="ARBA" id="ARBA00023163"/>
    </source>
</evidence>
<evidence type="ECO:0000256" key="9">
    <source>
        <dbReference type="SAM" id="MobiDB-lite"/>
    </source>
</evidence>
<dbReference type="SUPFAM" id="SSF101498">
    <property type="entry name" value="Anti-sigma factor FlgM"/>
    <property type="match status" value="1"/>
</dbReference>
<gene>
    <name evidence="11" type="ORF">JCM31447_07950</name>
</gene>
<evidence type="ECO:0000256" key="5">
    <source>
        <dbReference type="ARBA" id="ARBA00023015"/>
    </source>
</evidence>
<feature type="compositionally biased region" description="Polar residues" evidence="9">
    <location>
        <begin position="1"/>
        <end position="16"/>
    </location>
</feature>
<dbReference type="RefSeq" id="WP_130606778.1">
    <property type="nucleotide sequence ID" value="NZ_AP019368.1"/>
</dbReference>
<dbReference type="KEGG" id="sbf:JCM31447_07950"/>
<evidence type="ECO:0000256" key="2">
    <source>
        <dbReference type="ARBA" id="ARBA00017823"/>
    </source>
</evidence>
<protein>
    <recommendedName>
        <fullName evidence="2">Negative regulator of flagellin synthesis</fullName>
    </recommendedName>
    <alternativeName>
        <fullName evidence="8">Anti-sigma-28 factor</fullName>
    </alternativeName>
</protein>
<organism evidence="11 12">
    <name type="scientific">Fluviispira sanaruensis</name>
    <dbReference type="NCBI Taxonomy" id="2493639"/>
    <lineage>
        <taxon>Bacteria</taxon>
        <taxon>Pseudomonadati</taxon>
        <taxon>Bdellovibrionota</taxon>
        <taxon>Oligoflexia</taxon>
        <taxon>Silvanigrellales</taxon>
        <taxon>Silvanigrellaceae</taxon>
        <taxon>Fluviispira</taxon>
    </lineage>
</organism>
<keyword evidence="3" id="KW-0678">Repressor</keyword>
<sequence length="122" mass="12886">MSVNTVKGSGVITNPNAVAAPEAAKAEKAAPKSSAQAIYAKVKDAPSVKDAANVQISPRAKELSMAKKIAEDTPDVREDKVAQFKEQINKGEYKPDSGKIADGILREAIRDEIAKDPSIILG</sequence>
<keyword evidence="6" id="KW-0804">Transcription</keyword>
<dbReference type="AlphaFoldDB" id="A0A4P2VKD2"/>
<comment type="similarity">
    <text evidence="1">Belongs to the FlgM family.</text>
</comment>
<dbReference type="InterPro" id="IPR031316">
    <property type="entry name" value="FlgM_C"/>
</dbReference>
<evidence type="ECO:0000256" key="1">
    <source>
        <dbReference type="ARBA" id="ARBA00005322"/>
    </source>
</evidence>
<keyword evidence="4" id="KW-1005">Bacterial flagellum biogenesis</keyword>
<dbReference type="GO" id="GO:0045892">
    <property type="term" value="P:negative regulation of DNA-templated transcription"/>
    <property type="evidence" value="ECO:0007669"/>
    <property type="project" value="InterPro"/>
</dbReference>
<dbReference type="GO" id="GO:0044781">
    <property type="term" value="P:bacterial-type flagellum organization"/>
    <property type="evidence" value="ECO:0007669"/>
    <property type="project" value="UniProtKB-KW"/>
</dbReference>
<name>A0A4P2VKD2_FLUSA</name>
<dbReference type="Pfam" id="PF04316">
    <property type="entry name" value="FlgM"/>
    <property type="match status" value="1"/>
</dbReference>